<dbReference type="Proteomes" id="UP000261284">
    <property type="component" value="Unassembled WGS sequence"/>
</dbReference>
<dbReference type="Pfam" id="PF07494">
    <property type="entry name" value="Reg_prop"/>
    <property type="match status" value="5"/>
</dbReference>
<dbReference type="FunFam" id="1.10.287.130:FF:000045">
    <property type="entry name" value="Two-component system sensor histidine kinase/response regulator"/>
    <property type="match status" value="1"/>
</dbReference>
<evidence type="ECO:0000313" key="7">
    <source>
        <dbReference type="Proteomes" id="UP000261284"/>
    </source>
</evidence>
<evidence type="ECO:0000256" key="1">
    <source>
        <dbReference type="ARBA" id="ARBA00000085"/>
    </source>
</evidence>
<dbReference type="Gene3D" id="2.130.10.10">
    <property type="entry name" value="YVTN repeat-like/Quinoprotein amine dehydrogenase"/>
    <property type="match status" value="2"/>
</dbReference>
<sequence length="1056" mass="119734">MLLHLPKTIYLLLYVLFVFAIRVHGQQQYYFRRYQVENGLSNNTVFCSAQDQAGFMWFGTRDGLNRFDGYSFKVFRNIADDSTSIGSSYIHSLKANADGSLWVGTRKGLYLYDPITERFHAVTATAGRDVRDIKTDAQHNLWLILGTTLYRYETATQQLHNYPGTGNATSICITTGKDTWISTTTGTIGKYNAHTDSFSFYDLFKHSRPVVSKWIEKIYEAGNNQLLAGTSNQGVKLVEANTGNYEDILTYNEDKTETYVRDFVQYAPNECWIATEAGIYVYNAQSRRFTHLQKQYNDPYSISDNAIYTLCRDKEGGVWAGTYFGGLSYYPKQYTYFEKFFPSHDTHALWGNAVREICEDRYGNLWVGTEDAGLNKLDKQTGRFQHFQPSGEKGSIAYSNIHGLMTSGDELWIGTFERGLDIMNIRTGKVIRHYTGSGEPGAFSSNFIITIRRMRSGRIYIGTGAGLYAYNDTTKGFTAVQGIPHNDFVYALYEDAAGIVWAGTENNGLYSYNPSTHATANFRADAQNKNSLSNNKVNGIYEDRQRRLWIATEGGGLCMFNRHTNTFRRYNSATGMPADFVFSILEDSRQQLWVTTSGGLVCLNPATDSIKVYTKDDGLLSNQFNYNSACQDTAGNIYLGSVKGMIRFNPAGFTRNTFAAPLFITGFQVYNKEIKVNATDTAIRHSILYTDKVTLKYDQSTFSIDFSALSYTSPEKTAYAYFMEGLDKKWTFLQTNRKVYFTELPPGSYIFHAKASVNGSTYTNEIQLAIVIQPPFWLSGYAYLFYIALITAAVYLLVRNYHQRHEEKHKRKMELLAHEKESELYDAKIAFFTNITHEIRTPLTLIKGPVEDMLEENKHMPRLQNSLKLVEKNTNRLIDLTNQLLDFRQTEATGFGLSFTLTDITALLADTYQQFQFMAAQKQLQYTLECPPQPLLAWVDAEAGRKILVNMIGNAVKYADHKAAIRLLPWSETDVLFTIEVSNDGFVIPHAMRDKIFEPFYRIKQTDKQKGTGIGLAITRSLVELHKGQVALKEPADGVNTFILLLPFQQGKQPGV</sequence>
<dbReference type="Pfam" id="PF02518">
    <property type="entry name" value="HATPase_c"/>
    <property type="match status" value="1"/>
</dbReference>
<proteinExistence type="predicted"/>
<dbReference type="Gene3D" id="1.10.287.130">
    <property type="match status" value="1"/>
</dbReference>
<organism evidence="6 7">
    <name type="scientific">Deminuibacter soli</name>
    <dbReference type="NCBI Taxonomy" id="2291815"/>
    <lineage>
        <taxon>Bacteria</taxon>
        <taxon>Pseudomonadati</taxon>
        <taxon>Bacteroidota</taxon>
        <taxon>Chitinophagia</taxon>
        <taxon>Chitinophagales</taxon>
        <taxon>Chitinophagaceae</taxon>
        <taxon>Deminuibacter</taxon>
    </lineage>
</organism>
<keyword evidence="6" id="KW-0808">Transferase</keyword>
<dbReference type="FunFam" id="2.60.40.10:FF:000791">
    <property type="entry name" value="Two-component system sensor histidine kinase/response regulator"/>
    <property type="match status" value="1"/>
</dbReference>
<feature type="domain" description="Histidine kinase" evidence="5">
    <location>
        <begin position="834"/>
        <end position="1050"/>
    </location>
</feature>
<dbReference type="PANTHER" id="PTHR43547:SF2">
    <property type="entry name" value="HYBRID SIGNAL TRANSDUCTION HISTIDINE KINASE C"/>
    <property type="match status" value="1"/>
</dbReference>
<evidence type="ECO:0000256" key="3">
    <source>
        <dbReference type="ARBA" id="ARBA00022553"/>
    </source>
</evidence>
<dbReference type="Pfam" id="PF07495">
    <property type="entry name" value="Y_Y_Y"/>
    <property type="match status" value="1"/>
</dbReference>
<dbReference type="InterPro" id="IPR036890">
    <property type="entry name" value="HATPase_C_sf"/>
</dbReference>
<protein>
    <recommendedName>
        <fullName evidence="2">histidine kinase</fullName>
        <ecNumber evidence="2">2.7.13.3</ecNumber>
    </recommendedName>
</protein>
<dbReference type="AlphaFoldDB" id="A0A3E1NGM6"/>
<dbReference type="SUPFAM" id="SSF55874">
    <property type="entry name" value="ATPase domain of HSP90 chaperone/DNA topoisomerase II/histidine kinase"/>
    <property type="match status" value="1"/>
</dbReference>
<dbReference type="GO" id="GO:0000155">
    <property type="term" value="F:phosphorelay sensor kinase activity"/>
    <property type="evidence" value="ECO:0007669"/>
    <property type="project" value="InterPro"/>
</dbReference>
<dbReference type="EMBL" id="QTJU01000006">
    <property type="protein sequence ID" value="RFM27032.1"/>
    <property type="molecule type" value="Genomic_DNA"/>
</dbReference>
<dbReference type="InterPro" id="IPR003661">
    <property type="entry name" value="HisK_dim/P_dom"/>
</dbReference>
<dbReference type="RefSeq" id="WP_116848339.1">
    <property type="nucleotide sequence ID" value="NZ_QTJU01000006.1"/>
</dbReference>
<dbReference type="PRINTS" id="PR00344">
    <property type="entry name" value="BCTRLSENSOR"/>
</dbReference>
<comment type="caution">
    <text evidence="6">The sequence shown here is derived from an EMBL/GenBank/DDBJ whole genome shotgun (WGS) entry which is preliminary data.</text>
</comment>
<comment type="catalytic activity">
    <reaction evidence="1">
        <text>ATP + protein L-histidine = ADP + protein N-phospho-L-histidine.</text>
        <dbReference type="EC" id="2.7.13.3"/>
    </reaction>
</comment>
<keyword evidence="6" id="KW-0418">Kinase</keyword>
<reference evidence="6 7" key="1">
    <citation type="submission" date="2018-08" db="EMBL/GenBank/DDBJ databases">
        <title>Chitinophagaceae sp. K23C18032701, a novel bacterium isolated from forest soil.</title>
        <authorList>
            <person name="Wang C."/>
        </authorList>
    </citation>
    <scope>NUCLEOTIDE SEQUENCE [LARGE SCALE GENOMIC DNA]</scope>
    <source>
        <strain evidence="6 7">K23C18032701</strain>
    </source>
</reference>
<dbReference type="Pfam" id="PF00512">
    <property type="entry name" value="HisKA"/>
    <property type="match status" value="1"/>
</dbReference>
<gene>
    <name evidence="6" type="ORF">DXN05_16300</name>
</gene>
<evidence type="ECO:0000313" key="6">
    <source>
        <dbReference type="EMBL" id="RFM27032.1"/>
    </source>
</evidence>
<dbReference type="InterPro" id="IPR003594">
    <property type="entry name" value="HATPase_dom"/>
</dbReference>
<keyword evidence="3" id="KW-0597">Phosphoprotein</keyword>
<dbReference type="SUPFAM" id="SSF47384">
    <property type="entry name" value="Homodimeric domain of signal transducing histidine kinase"/>
    <property type="match status" value="1"/>
</dbReference>
<dbReference type="InterPro" id="IPR011110">
    <property type="entry name" value="Reg_prop"/>
</dbReference>
<dbReference type="SMART" id="SM00388">
    <property type="entry name" value="HisKA"/>
    <property type="match status" value="1"/>
</dbReference>
<dbReference type="PROSITE" id="PS50109">
    <property type="entry name" value="HIS_KIN"/>
    <property type="match status" value="1"/>
</dbReference>
<dbReference type="InterPro" id="IPR015943">
    <property type="entry name" value="WD40/YVTN_repeat-like_dom_sf"/>
</dbReference>
<dbReference type="InterPro" id="IPR013783">
    <property type="entry name" value="Ig-like_fold"/>
</dbReference>
<name>A0A3E1NGM6_9BACT</name>
<dbReference type="Gene3D" id="2.60.40.10">
    <property type="entry name" value="Immunoglobulins"/>
    <property type="match status" value="1"/>
</dbReference>
<dbReference type="InterPro" id="IPR004358">
    <property type="entry name" value="Sig_transdc_His_kin-like_C"/>
</dbReference>
<keyword evidence="4" id="KW-0472">Membrane</keyword>
<dbReference type="EC" id="2.7.13.3" evidence="2"/>
<dbReference type="CDD" id="cd00075">
    <property type="entry name" value="HATPase"/>
    <property type="match status" value="1"/>
</dbReference>
<dbReference type="OrthoDB" id="9809670at2"/>
<dbReference type="InterPro" id="IPR036097">
    <property type="entry name" value="HisK_dim/P_sf"/>
</dbReference>
<feature type="transmembrane region" description="Helical" evidence="4">
    <location>
        <begin position="776"/>
        <end position="798"/>
    </location>
</feature>
<evidence type="ECO:0000256" key="2">
    <source>
        <dbReference type="ARBA" id="ARBA00012438"/>
    </source>
</evidence>
<keyword evidence="4" id="KW-1133">Transmembrane helix</keyword>
<dbReference type="Gene3D" id="3.30.565.10">
    <property type="entry name" value="Histidine kinase-like ATPase, C-terminal domain"/>
    <property type="match status" value="1"/>
</dbReference>
<keyword evidence="4" id="KW-0812">Transmembrane</keyword>
<dbReference type="SUPFAM" id="SSF63829">
    <property type="entry name" value="Calcium-dependent phosphotriesterase"/>
    <property type="match status" value="3"/>
</dbReference>
<dbReference type="CDD" id="cd00082">
    <property type="entry name" value="HisKA"/>
    <property type="match status" value="1"/>
</dbReference>
<dbReference type="SMART" id="SM00387">
    <property type="entry name" value="HATPase_c"/>
    <property type="match status" value="1"/>
</dbReference>
<dbReference type="PANTHER" id="PTHR43547">
    <property type="entry name" value="TWO-COMPONENT HISTIDINE KINASE"/>
    <property type="match status" value="1"/>
</dbReference>
<keyword evidence="7" id="KW-1185">Reference proteome</keyword>
<dbReference type="InterPro" id="IPR005467">
    <property type="entry name" value="His_kinase_dom"/>
</dbReference>
<evidence type="ECO:0000256" key="4">
    <source>
        <dbReference type="SAM" id="Phobius"/>
    </source>
</evidence>
<evidence type="ECO:0000259" key="5">
    <source>
        <dbReference type="PROSITE" id="PS50109"/>
    </source>
</evidence>
<accession>A0A3E1NGM6</accession>
<dbReference type="InterPro" id="IPR011123">
    <property type="entry name" value="Y_Y_Y"/>
</dbReference>